<dbReference type="Pfam" id="PF12728">
    <property type="entry name" value="HTH_17"/>
    <property type="match status" value="1"/>
</dbReference>
<dbReference type="RefSeq" id="WP_150509796.1">
    <property type="nucleotide sequence ID" value="NZ_BMSQ01000020.1"/>
</dbReference>
<dbReference type="Proteomes" id="UP000326505">
    <property type="component" value="Chromosome"/>
</dbReference>
<dbReference type="InterPro" id="IPR010093">
    <property type="entry name" value="SinI_DNA-bd"/>
</dbReference>
<dbReference type="Proteomes" id="UP000549009">
    <property type="component" value="Unassembled WGS sequence"/>
</dbReference>
<reference evidence="3 4" key="1">
    <citation type="submission" date="2017-09" db="EMBL/GenBank/DDBJ databases">
        <authorList>
            <person name="Lee N."/>
            <person name="Cho B.-K."/>
        </authorList>
    </citation>
    <scope>NUCLEOTIDE SEQUENCE [LARGE SCALE GENOMIC DNA]</scope>
    <source>
        <strain evidence="3 4">ATCC 27465</strain>
    </source>
</reference>
<dbReference type="KEGG" id="sspb:CP982_07575"/>
<evidence type="ECO:0000259" key="1">
    <source>
        <dbReference type="Pfam" id="PF12728"/>
    </source>
</evidence>
<feature type="domain" description="Helix-turn-helix" evidence="1">
    <location>
        <begin position="12"/>
        <end position="66"/>
    </location>
</feature>
<dbReference type="EMBL" id="CP023690">
    <property type="protein sequence ID" value="QEV58592.1"/>
    <property type="molecule type" value="Genomic_DNA"/>
</dbReference>
<proteinExistence type="predicted"/>
<gene>
    <name evidence="3" type="ORF">CP982_07575</name>
    <name evidence="2" type="ORF">FHS40_007464</name>
</gene>
<dbReference type="NCBIfam" id="TIGR01764">
    <property type="entry name" value="excise"/>
    <property type="match status" value="1"/>
</dbReference>
<dbReference type="EMBL" id="JACHJD010000018">
    <property type="protein sequence ID" value="MBB5108343.1"/>
    <property type="molecule type" value="Genomic_DNA"/>
</dbReference>
<dbReference type="OrthoDB" id="4277956at2"/>
<evidence type="ECO:0000313" key="2">
    <source>
        <dbReference type="EMBL" id="MBB5108343.1"/>
    </source>
</evidence>
<organism evidence="3 4">
    <name type="scientific">Streptomyces spectabilis</name>
    <dbReference type="NCBI Taxonomy" id="68270"/>
    <lineage>
        <taxon>Bacteria</taxon>
        <taxon>Bacillati</taxon>
        <taxon>Actinomycetota</taxon>
        <taxon>Actinomycetes</taxon>
        <taxon>Kitasatosporales</taxon>
        <taxon>Streptomycetaceae</taxon>
        <taxon>Streptomyces</taxon>
    </lineage>
</organism>
<keyword evidence="5" id="KW-1185">Reference proteome</keyword>
<dbReference type="InterPro" id="IPR041657">
    <property type="entry name" value="HTH_17"/>
</dbReference>
<dbReference type="AlphaFoldDB" id="A0A5P2X856"/>
<sequence length="89" mass="9450">MTSASAASVGGYLTTGEVAARIGSTPQHVRRLIESGHLAAINIARGALRPRFRISQSAIDDYLRSARVVPTEIPESVLEADLPAHEEVA</sequence>
<evidence type="ECO:0000313" key="3">
    <source>
        <dbReference type="EMBL" id="QEV58592.1"/>
    </source>
</evidence>
<reference evidence="2 5" key="2">
    <citation type="submission" date="2020-08" db="EMBL/GenBank/DDBJ databases">
        <title>Genomic Encyclopedia of Type Strains, Phase III (KMG-III): the genomes of soil and plant-associated and newly described type strains.</title>
        <authorList>
            <person name="Whitman W."/>
        </authorList>
    </citation>
    <scope>NUCLEOTIDE SEQUENCE [LARGE SCALE GENOMIC DNA]</scope>
    <source>
        <strain evidence="2 5">CECT 3146</strain>
    </source>
</reference>
<accession>A0A5P2X856</accession>
<keyword evidence="3" id="KW-0238">DNA-binding</keyword>
<protein>
    <submittedName>
        <fullName evidence="3">DNA-binding protein</fullName>
    </submittedName>
    <submittedName>
        <fullName evidence="2">Excisionase family DNA binding protein</fullName>
    </submittedName>
</protein>
<dbReference type="GO" id="GO:0003677">
    <property type="term" value="F:DNA binding"/>
    <property type="evidence" value="ECO:0007669"/>
    <property type="project" value="UniProtKB-KW"/>
</dbReference>
<name>A0A5P2X856_STRST</name>
<evidence type="ECO:0000313" key="4">
    <source>
        <dbReference type="Proteomes" id="UP000326505"/>
    </source>
</evidence>
<evidence type="ECO:0000313" key="5">
    <source>
        <dbReference type="Proteomes" id="UP000549009"/>
    </source>
</evidence>